<feature type="domain" description="Glycosyltransferase 2-like" evidence="1">
    <location>
        <begin position="6"/>
        <end position="112"/>
    </location>
</feature>
<dbReference type="RefSeq" id="WP_310501050.1">
    <property type="nucleotide sequence ID" value="NZ_JAVDSB010000011.1"/>
</dbReference>
<dbReference type="EMBL" id="JAVDSB010000011">
    <property type="protein sequence ID" value="MDR6553586.1"/>
    <property type="molecule type" value="Genomic_DNA"/>
</dbReference>
<dbReference type="CDD" id="cd00761">
    <property type="entry name" value="Glyco_tranf_GTA_type"/>
    <property type="match status" value="1"/>
</dbReference>
<reference evidence="2 3" key="1">
    <citation type="submission" date="2023-07" db="EMBL/GenBank/DDBJ databases">
        <title>Sorghum-associated microbial communities from plants grown in Nebraska, USA.</title>
        <authorList>
            <person name="Schachtman D."/>
        </authorList>
    </citation>
    <scope>NUCLEOTIDE SEQUENCE [LARGE SCALE GENOMIC DNA]</scope>
    <source>
        <strain evidence="2 3">CC258</strain>
    </source>
</reference>
<dbReference type="Gene3D" id="3.90.550.10">
    <property type="entry name" value="Spore Coat Polysaccharide Biosynthesis Protein SpsA, Chain A"/>
    <property type="match status" value="1"/>
</dbReference>
<dbReference type="InterPro" id="IPR011990">
    <property type="entry name" value="TPR-like_helical_dom_sf"/>
</dbReference>
<dbReference type="InterPro" id="IPR029044">
    <property type="entry name" value="Nucleotide-diphossugar_trans"/>
</dbReference>
<organism evidence="2 3">
    <name type="scientific">Paenibacillus qinlingensis</name>
    <dbReference type="NCBI Taxonomy" id="1837343"/>
    <lineage>
        <taxon>Bacteria</taxon>
        <taxon>Bacillati</taxon>
        <taxon>Bacillota</taxon>
        <taxon>Bacilli</taxon>
        <taxon>Bacillales</taxon>
        <taxon>Paenibacillaceae</taxon>
        <taxon>Paenibacillus</taxon>
    </lineage>
</organism>
<comment type="caution">
    <text evidence="2">The sequence shown here is derived from an EMBL/GenBank/DDBJ whole genome shotgun (WGS) entry which is preliminary data.</text>
</comment>
<evidence type="ECO:0000313" key="3">
    <source>
        <dbReference type="Proteomes" id="UP001267290"/>
    </source>
</evidence>
<dbReference type="Pfam" id="PF00535">
    <property type="entry name" value="Glycos_transf_2"/>
    <property type="match status" value="1"/>
</dbReference>
<gene>
    <name evidence="2" type="ORF">J2736_004793</name>
</gene>
<dbReference type="PANTHER" id="PTHR43685">
    <property type="entry name" value="GLYCOSYLTRANSFERASE"/>
    <property type="match status" value="1"/>
</dbReference>
<proteinExistence type="predicted"/>
<dbReference type="SUPFAM" id="SSF53448">
    <property type="entry name" value="Nucleotide-diphospho-sugar transferases"/>
    <property type="match status" value="1"/>
</dbReference>
<keyword evidence="3" id="KW-1185">Reference proteome</keyword>
<protein>
    <submittedName>
        <fullName evidence="2">Glycosyltransferase involved in cell wall biosynthesis</fullName>
    </submittedName>
</protein>
<dbReference type="SUPFAM" id="SSF48452">
    <property type="entry name" value="TPR-like"/>
    <property type="match status" value="1"/>
</dbReference>
<evidence type="ECO:0000259" key="1">
    <source>
        <dbReference type="Pfam" id="PF00535"/>
    </source>
</evidence>
<accession>A0ABU1P1G6</accession>
<sequence>MYKITAVIPAYNAAFYIEAALKSIIKQTYHVHEIIVIDDCSQDDTSKIVKELASQYHHIQFFRLNENKGVSHARNFGLKQATNNWVLLLDADDILEPNIVEKHMYYLNNIGNYSQLALIYSAYRQMDAAGEIIDGIIRGKELKQKEAFGELLVRNLIITPSGLLLNQRFVLEYGNFNESLSSQNEDWDLWLRLSRYSDIGYIDEPLVRIRRHASNATSTLNIASSLERIVLGQYQLDEIRSAVLQRSYSEVRNILDYVSMLFRFQKWDEGFVELEYLISADISEQGSILFLKAVFYINNKQFESSKSLFEQILQIIPSHGATLNNLAVLCAIESSFDEAHKFIDNALKLYPNYIDAKANLHLINANVQDLSSYRFTSRELRPVLLSYEG</sequence>
<dbReference type="PANTHER" id="PTHR43685:SF2">
    <property type="entry name" value="GLYCOSYLTRANSFERASE 2-LIKE DOMAIN-CONTAINING PROTEIN"/>
    <property type="match status" value="1"/>
</dbReference>
<dbReference type="SMART" id="SM00028">
    <property type="entry name" value="TPR"/>
    <property type="match status" value="2"/>
</dbReference>
<name>A0ABU1P1G6_9BACL</name>
<evidence type="ECO:0000313" key="2">
    <source>
        <dbReference type="EMBL" id="MDR6553586.1"/>
    </source>
</evidence>
<dbReference type="Gene3D" id="1.25.40.10">
    <property type="entry name" value="Tetratricopeptide repeat domain"/>
    <property type="match status" value="1"/>
</dbReference>
<dbReference type="InterPro" id="IPR001173">
    <property type="entry name" value="Glyco_trans_2-like"/>
</dbReference>
<dbReference type="InterPro" id="IPR050834">
    <property type="entry name" value="Glycosyltransf_2"/>
</dbReference>
<dbReference type="Proteomes" id="UP001267290">
    <property type="component" value="Unassembled WGS sequence"/>
</dbReference>
<dbReference type="InterPro" id="IPR019734">
    <property type="entry name" value="TPR_rpt"/>
</dbReference>